<dbReference type="PROSITE" id="PS51186">
    <property type="entry name" value="GNAT"/>
    <property type="match status" value="1"/>
</dbReference>
<dbReference type="InterPro" id="IPR016181">
    <property type="entry name" value="Acyl_CoA_acyltransferase"/>
</dbReference>
<reference evidence="2" key="1">
    <citation type="submission" date="2024-06" db="EMBL/GenBank/DDBJ databases">
        <title>Genome assembly of the Polyergus mexicanus.</title>
        <authorList>
            <person name="Cash E."/>
            <person name="Tustsui N.D."/>
            <person name="Ward P."/>
            <person name="Nguyen O."/>
            <person name="Sahasrabudhe R."/>
            <person name="Fairbairn C.W."/>
            <person name="Seligmann W.E."/>
            <person name="Sacco S."/>
            <person name="Beraut E."/>
            <person name="Miller C."/>
            <person name="Toffelmier E."/>
            <person name="Shaffer H.B."/>
        </authorList>
    </citation>
    <scope>NUCLEOTIDE SEQUENCE</scope>
    <source>
        <strain evidence="2">NDT 795.1</strain>
    </source>
</reference>
<dbReference type="EMBL" id="CP158586">
    <property type="protein sequence ID" value="XCA33638.1"/>
    <property type="molecule type" value="Genomic_DNA"/>
</dbReference>
<protein>
    <submittedName>
        <fullName evidence="2">GNAT family N-acetyltransferase</fullName>
    </submittedName>
</protein>
<proteinExistence type="predicted"/>
<dbReference type="SUPFAM" id="SSF55729">
    <property type="entry name" value="Acyl-CoA N-acyltransferases (Nat)"/>
    <property type="match status" value="1"/>
</dbReference>
<feature type="domain" description="N-acetyltransferase" evidence="1">
    <location>
        <begin position="20"/>
        <end position="185"/>
    </location>
</feature>
<dbReference type="GO" id="GO:0016747">
    <property type="term" value="F:acyltransferase activity, transferring groups other than amino-acyl groups"/>
    <property type="evidence" value="ECO:0007669"/>
    <property type="project" value="InterPro"/>
</dbReference>
<evidence type="ECO:0000313" key="2">
    <source>
        <dbReference type="EMBL" id="XCA33638.1"/>
    </source>
</evidence>
<dbReference type="AlphaFoldDB" id="A0AAU7YL53"/>
<accession>A0AAU7YL53</accession>
<dbReference type="Pfam" id="PF00583">
    <property type="entry name" value="Acetyltransf_1"/>
    <property type="match status" value="1"/>
</dbReference>
<gene>
    <name evidence="2" type="ORF">ABS808_02265</name>
</gene>
<dbReference type="Gene3D" id="3.40.630.30">
    <property type="match status" value="1"/>
</dbReference>
<evidence type="ECO:0000259" key="1">
    <source>
        <dbReference type="PROSITE" id="PS51186"/>
    </source>
</evidence>
<name>A0AAU7YL53_9RICK</name>
<sequence length="185" mass="21187">MVKIVKSLNQIHQDKPGNDIKIRAFTEYDTSILFTSFVEANWPKPLSTFEIYLQEQKLGKRIVWIASYNNEFAGYVTLKWRSEYEPFQDRGIPEIMDLNVLPLMRNRGIGSTLLETAEKEAAGKSDIVGLGVGLYADYGAAQKLYIKRGYIPDSLGVTYKYEHIKPGARVDLDDDLVLWFMKNLK</sequence>
<organism evidence="2">
    <name type="scientific">Wolbachia endosymbiont of Polyergus mexicanus</name>
    <dbReference type="NCBI Taxonomy" id="3171167"/>
    <lineage>
        <taxon>Bacteria</taxon>
        <taxon>Pseudomonadati</taxon>
        <taxon>Pseudomonadota</taxon>
        <taxon>Alphaproteobacteria</taxon>
        <taxon>Rickettsiales</taxon>
        <taxon>Anaplasmataceae</taxon>
        <taxon>Wolbachieae</taxon>
        <taxon>Wolbachia</taxon>
    </lineage>
</organism>
<dbReference type="CDD" id="cd04301">
    <property type="entry name" value="NAT_SF"/>
    <property type="match status" value="1"/>
</dbReference>
<dbReference type="InterPro" id="IPR000182">
    <property type="entry name" value="GNAT_dom"/>
</dbReference>